<reference evidence="1 2" key="1">
    <citation type="submission" date="2020-09" db="EMBL/GenBank/DDBJ databases">
        <title>Biosynthesis of the nuclear factor of activated T cells inhibitor NFAT-133 and its congeners in Streptomyces pactum.</title>
        <authorList>
            <person name="Zhou W."/>
            <person name="Posri P."/>
            <person name="Abugrain M.E."/>
            <person name="Weisberg A.J."/>
            <person name="Chang J.H."/>
            <person name="Mahmud T."/>
        </authorList>
    </citation>
    <scope>NUCLEOTIDE SEQUENCE [LARGE SCALE GENOMIC DNA]</scope>
    <source>
        <strain evidence="1 2">ATCC 27456</strain>
    </source>
</reference>
<name>A0ABS0NP49_9ACTN</name>
<gene>
    <name evidence="1" type="ORF">IHE55_20340</name>
</gene>
<protein>
    <submittedName>
        <fullName evidence="1">DUF1059 domain-containing protein</fullName>
    </submittedName>
</protein>
<evidence type="ECO:0000313" key="1">
    <source>
        <dbReference type="EMBL" id="MBH5336985.1"/>
    </source>
</evidence>
<dbReference type="Pfam" id="PF06348">
    <property type="entry name" value="DUF1059"/>
    <property type="match status" value="1"/>
</dbReference>
<accession>A0ABS0NP49</accession>
<organism evidence="1 2">
    <name type="scientific">Streptomyces pactum</name>
    <dbReference type="NCBI Taxonomy" id="68249"/>
    <lineage>
        <taxon>Bacteria</taxon>
        <taxon>Bacillati</taxon>
        <taxon>Actinomycetota</taxon>
        <taxon>Actinomycetes</taxon>
        <taxon>Kitasatosporales</taxon>
        <taxon>Streptomycetaceae</taxon>
        <taxon>Streptomyces</taxon>
    </lineage>
</organism>
<dbReference type="Proteomes" id="UP000807371">
    <property type="component" value="Unassembled WGS sequence"/>
</dbReference>
<proteinExistence type="predicted"/>
<evidence type="ECO:0000313" key="2">
    <source>
        <dbReference type="Proteomes" id="UP000807371"/>
    </source>
</evidence>
<keyword evidence="2" id="KW-1185">Reference proteome</keyword>
<comment type="caution">
    <text evidence="1">The sequence shown here is derived from an EMBL/GenBank/DDBJ whole genome shotgun (WGS) entry which is preliminary data.</text>
</comment>
<dbReference type="InterPro" id="IPR009409">
    <property type="entry name" value="DUF1059"/>
</dbReference>
<dbReference type="RefSeq" id="WP_197990323.1">
    <property type="nucleotide sequence ID" value="NZ_JACYXC010000001.1"/>
</dbReference>
<sequence>MRKTVDCRDFPGAEHCTLTLSGEEEDVLRAATEHAVRAHDQVDSLDLRAALRRALRDAAPRDAA</sequence>
<dbReference type="EMBL" id="JACYXC010000001">
    <property type="protein sequence ID" value="MBH5336985.1"/>
    <property type="molecule type" value="Genomic_DNA"/>
</dbReference>